<evidence type="ECO:0000256" key="1">
    <source>
        <dbReference type="SAM" id="MobiDB-lite"/>
    </source>
</evidence>
<accession>A0A218YVH6</accession>
<name>A0A218YVH6_9HELO</name>
<protein>
    <submittedName>
        <fullName evidence="2">Uncharacterized protein</fullName>
    </submittedName>
</protein>
<sequence>MADPPFPPIYLAMSLDCLAGSMLVRMETTTPHRLDVPCCVLSRILLGLVGNALAPGGKSAGSAISSSRWEAPRHSMPALRVPVRSRHRGNVVLSPGFMSSHVALFLPRMRARVPGIAARAYRRVGESSTRVPVAPLSRGLAYLHESDPVRSSWVRTSRSRYAALSPRPSPSNSTRPCGATRRLSMNKQQGDGEMQYSNAPVLHRIAAAGLGDPSAHNSAKRCSSRRAVTLADAASANPIASNSKPVTSPLNPTAPSSSSIAGVLFHFNPEGRRPPMPPGTRALNHPFNATWCDEYPTVFSPSRTFAFDSVE</sequence>
<gene>
    <name evidence="2" type="ORF">B2J93_1144</name>
</gene>
<dbReference type="AlphaFoldDB" id="A0A218YVH6"/>
<feature type="region of interest" description="Disordered" evidence="1">
    <location>
        <begin position="162"/>
        <end position="191"/>
    </location>
</feature>
<comment type="caution">
    <text evidence="2">The sequence shown here is derived from an EMBL/GenBank/DDBJ whole genome shotgun (WGS) entry which is preliminary data.</text>
</comment>
<feature type="region of interest" description="Disordered" evidence="1">
    <location>
        <begin position="238"/>
        <end position="257"/>
    </location>
</feature>
<proteinExistence type="predicted"/>
<dbReference type="InParanoid" id="A0A218YVH6"/>
<dbReference type="EMBL" id="MZNU01000365">
    <property type="protein sequence ID" value="OWO99256.1"/>
    <property type="molecule type" value="Genomic_DNA"/>
</dbReference>
<evidence type="ECO:0000313" key="3">
    <source>
        <dbReference type="Proteomes" id="UP000242519"/>
    </source>
</evidence>
<keyword evidence="3" id="KW-1185">Reference proteome</keyword>
<organism evidence="2 3">
    <name type="scientific">Diplocarpon coronariae</name>
    <dbReference type="NCBI Taxonomy" id="2795749"/>
    <lineage>
        <taxon>Eukaryota</taxon>
        <taxon>Fungi</taxon>
        <taxon>Dikarya</taxon>
        <taxon>Ascomycota</taxon>
        <taxon>Pezizomycotina</taxon>
        <taxon>Leotiomycetes</taxon>
        <taxon>Helotiales</taxon>
        <taxon>Drepanopezizaceae</taxon>
        <taxon>Diplocarpon</taxon>
    </lineage>
</organism>
<evidence type="ECO:0000313" key="2">
    <source>
        <dbReference type="EMBL" id="OWO99256.1"/>
    </source>
</evidence>
<reference evidence="2 3" key="1">
    <citation type="submission" date="2017-04" db="EMBL/GenBank/DDBJ databases">
        <title>Draft genome sequence of Marssonina coronaria NL1: causal agent of apple blotch.</title>
        <authorList>
            <person name="Cheng Q."/>
        </authorList>
    </citation>
    <scope>NUCLEOTIDE SEQUENCE [LARGE SCALE GENOMIC DNA]</scope>
    <source>
        <strain evidence="2 3">NL1</strain>
    </source>
</reference>
<dbReference type="Proteomes" id="UP000242519">
    <property type="component" value="Unassembled WGS sequence"/>
</dbReference>